<reference evidence="1" key="2">
    <citation type="submission" date="2023-12" db="EMBL/GenBank/DDBJ databases">
        <authorList>
            <person name="Sun Q."/>
            <person name="Inoue M."/>
        </authorList>
    </citation>
    <scope>NUCLEOTIDE SEQUENCE</scope>
    <source>
        <strain evidence="1">JCM 17590</strain>
    </source>
</reference>
<sequence>MAKIYDETALEAGHGQRFSLGELQLHINRTPAGDWMVDAGGTDVVKIRPAQGGGFFVDAGAAPAYRSAFPSAMQLALRRLNF</sequence>
<evidence type="ECO:0000313" key="1">
    <source>
        <dbReference type="EMBL" id="GAA4157219.1"/>
    </source>
</evidence>
<protein>
    <submittedName>
        <fullName evidence="1">Uncharacterized protein</fullName>
    </submittedName>
</protein>
<gene>
    <name evidence="1" type="ORF">GCM10022286_08580</name>
</gene>
<dbReference type="EMBL" id="BAABBV010000001">
    <property type="protein sequence ID" value="GAA4157219.1"/>
    <property type="molecule type" value="Genomic_DNA"/>
</dbReference>
<proteinExistence type="predicted"/>
<organism evidence="1 2">
    <name type="scientific">Gryllotalpicola daejeonensis</name>
    <dbReference type="NCBI Taxonomy" id="993087"/>
    <lineage>
        <taxon>Bacteria</taxon>
        <taxon>Bacillati</taxon>
        <taxon>Actinomycetota</taxon>
        <taxon>Actinomycetes</taxon>
        <taxon>Micrococcales</taxon>
        <taxon>Microbacteriaceae</taxon>
        <taxon>Gryllotalpicola</taxon>
    </lineage>
</organism>
<reference evidence="1" key="1">
    <citation type="journal article" date="2014" name="Int. J. Syst. Evol. Microbiol.">
        <title>Complete genome of a new Firmicutes species belonging to the dominant human colonic microbiota ('Ruminococcus bicirculans') reveals two chromosomes and a selective capacity to utilize plant glucans.</title>
        <authorList>
            <consortium name="NISC Comparative Sequencing Program"/>
            <person name="Wegmann U."/>
            <person name="Louis P."/>
            <person name="Goesmann A."/>
            <person name="Henrissat B."/>
            <person name="Duncan S.H."/>
            <person name="Flint H.J."/>
        </authorList>
    </citation>
    <scope>NUCLEOTIDE SEQUENCE</scope>
    <source>
        <strain evidence="1">JCM 17590</strain>
    </source>
</reference>
<evidence type="ECO:0000313" key="2">
    <source>
        <dbReference type="Proteomes" id="UP001415169"/>
    </source>
</evidence>
<keyword evidence="2" id="KW-1185">Reference proteome</keyword>
<comment type="caution">
    <text evidence="1">The sequence shown here is derived from an EMBL/GenBank/DDBJ whole genome shotgun (WGS) entry which is preliminary data.</text>
</comment>
<dbReference type="RefSeq" id="WP_344790508.1">
    <property type="nucleotide sequence ID" value="NZ_BAABBV010000001.1"/>
</dbReference>
<accession>A0ABP7ZGM6</accession>
<name>A0ABP7ZGM6_9MICO</name>
<dbReference type="Proteomes" id="UP001415169">
    <property type="component" value="Unassembled WGS sequence"/>
</dbReference>